<dbReference type="EMBL" id="PGCJ01000199">
    <property type="protein sequence ID" value="PLW39051.1"/>
    <property type="molecule type" value="Genomic_DNA"/>
</dbReference>
<evidence type="ECO:0000256" key="2">
    <source>
        <dbReference type="SAM" id="SignalP"/>
    </source>
</evidence>
<feature type="region of interest" description="Disordered" evidence="1">
    <location>
        <begin position="203"/>
        <end position="251"/>
    </location>
</feature>
<dbReference type="AlphaFoldDB" id="A0A2N5UMR2"/>
<proteinExistence type="predicted"/>
<evidence type="ECO:0000313" key="3">
    <source>
        <dbReference type="EMBL" id="PLW39051.1"/>
    </source>
</evidence>
<protein>
    <submittedName>
        <fullName evidence="3">Uncharacterized protein</fullName>
    </submittedName>
</protein>
<name>A0A2N5UMR2_9BASI</name>
<keyword evidence="4" id="KW-1185">Reference proteome</keyword>
<gene>
    <name evidence="3" type="ORF">PCANC_22580</name>
</gene>
<keyword evidence="2" id="KW-0732">Signal</keyword>
<feature type="compositionally biased region" description="Polar residues" evidence="1">
    <location>
        <begin position="269"/>
        <end position="278"/>
    </location>
</feature>
<reference evidence="3 4" key="1">
    <citation type="submission" date="2017-11" db="EMBL/GenBank/DDBJ databases">
        <title>De novo assembly and phasing of dikaryotic genomes from two isolates of Puccinia coronata f. sp. avenae, the causal agent of oat crown rust.</title>
        <authorList>
            <person name="Miller M.E."/>
            <person name="Zhang Y."/>
            <person name="Omidvar V."/>
            <person name="Sperschneider J."/>
            <person name="Schwessinger B."/>
            <person name="Raley C."/>
            <person name="Palmer J.M."/>
            <person name="Garnica D."/>
            <person name="Upadhyaya N."/>
            <person name="Rathjen J."/>
            <person name="Taylor J.M."/>
            <person name="Park R.F."/>
            <person name="Dodds P.N."/>
            <person name="Hirsch C.D."/>
            <person name="Kianian S.F."/>
            <person name="Figueroa M."/>
        </authorList>
    </citation>
    <scope>NUCLEOTIDE SEQUENCE [LARGE SCALE GENOMIC DNA]</scope>
    <source>
        <strain evidence="3">12NC29</strain>
    </source>
</reference>
<evidence type="ECO:0000256" key="1">
    <source>
        <dbReference type="SAM" id="MobiDB-lite"/>
    </source>
</evidence>
<dbReference type="Proteomes" id="UP000235388">
    <property type="component" value="Unassembled WGS sequence"/>
</dbReference>
<feature type="region of interest" description="Disordered" evidence="1">
    <location>
        <begin position="267"/>
        <end position="303"/>
    </location>
</feature>
<evidence type="ECO:0000313" key="4">
    <source>
        <dbReference type="Proteomes" id="UP000235388"/>
    </source>
</evidence>
<feature type="chain" id="PRO_5014995619" evidence="2">
    <location>
        <begin position="30"/>
        <end position="303"/>
    </location>
</feature>
<accession>A0A2N5UMR2</accession>
<feature type="signal peptide" evidence="2">
    <location>
        <begin position="1"/>
        <end position="29"/>
    </location>
</feature>
<organism evidence="3 4">
    <name type="scientific">Puccinia coronata f. sp. avenae</name>
    <dbReference type="NCBI Taxonomy" id="200324"/>
    <lineage>
        <taxon>Eukaryota</taxon>
        <taxon>Fungi</taxon>
        <taxon>Dikarya</taxon>
        <taxon>Basidiomycota</taxon>
        <taxon>Pucciniomycotina</taxon>
        <taxon>Pucciniomycetes</taxon>
        <taxon>Pucciniales</taxon>
        <taxon>Pucciniaceae</taxon>
        <taxon>Puccinia</taxon>
    </lineage>
</organism>
<comment type="caution">
    <text evidence="3">The sequence shown here is derived from an EMBL/GenBank/DDBJ whole genome shotgun (WGS) entry which is preliminary data.</text>
</comment>
<sequence>MAGLTPLRKFSYWITQMVLLRAWLGVAPTHLSIKPPKESASSVGLRVTMYNVMLSLHWHTKRFGYNGSLDGIIHQLVGSSPGELVQYQLVGSSPGELVQYQIFGSSPEDLSAELAQHQLVRRLSQRAGIIPALQEALPTSCSSGEPSDELVLYQFVGRAFGRAVRRESLLTSWYYISSSGEPPGERVLHQLVRRAAWPTGMVTARQESSRRAVPAPSFLEGSWRAGPAPPPKEGSWRAGTAPALQESSGRAGTSISMRVANAVCYPNFSKPTPESASTKGARKGTTMPPELKSANKLPHLATV</sequence>